<dbReference type="SUPFAM" id="SSF54782">
    <property type="entry name" value="Porphobilinogen deaminase (hydroxymethylbilane synthase), C-terminal domain"/>
    <property type="match status" value="1"/>
</dbReference>
<dbReference type="PIRSF" id="PIRSF001438">
    <property type="entry name" value="4pyrrol_synth_OHMeBilane_synth"/>
    <property type="match status" value="1"/>
</dbReference>
<dbReference type="PROSITE" id="PS00533">
    <property type="entry name" value="PORPHOBILINOGEN_DEAM"/>
    <property type="match status" value="1"/>
</dbReference>
<dbReference type="GO" id="GO:0004418">
    <property type="term" value="F:hydroxymethylbilane synthase activity"/>
    <property type="evidence" value="ECO:0007669"/>
    <property type="project" value="UniProtKB-UniRule"/>
</dbReference>
<dbReference type="UniPathway" id="UPA00251">
    <property type="reaction ID" value="UER00319"/>
</dbReference>
<dbReference type="GO" id="GO:0006782">
    <property type="term" value="P:protoporphyrinogen IX biosynthetic process"/>
    <property type="evidence" value="ECO:0007669"/>
    <property type="project" value="UniProtKB-UniRule"/>
</dbReference>
<protein>
    <recommendedName>
        <fullName evidence="8">Porphobilinogen deaminase</fullName>
        <shortName evidence="8">PBG</shortName>
        <ecNumber evidence="8">2.5.1.61</ecNumber>
    </recommendedName>
    <alternativeName>
        <fullName evidence="8">Hydroxymethylbilane synthase</fullName>
        <shortName evidence="8">HMBS</shortName>
    </alternativeName>
    <alternativeName>
        <fullName evidence="8">Pre-uroporphyrinogen synthase</fullName>
    </alternativeName>
</protein>
<comment type="cofactor">
    <cofactor evidence="8">
        <name>dipyrromethane</name>
        <dbReference type="ChEBI" id="CHEBI:60342"/>
    </cofactor>
    <text evidence="8">Binds 1 dipyrromethane group covalently.</text>
</comment>
<dbReference type="Gene3D" id="3.40.190.10">
    <property type="entry name" value="Periplasmic binding protein-like II"/>
    <property type="match status" value="2"/>
</dbReference>
<comment type="subunit">
    <text evidence="4 8">Monomer.</text>
</comment>
<keyword evidence="12" id="KW-1185">Reference proteome</keyword>
<dbReference type="PANTHER" id="PTHR11557">
    <property type="entry name" value="PORPHOBILINOGEN DEAMINASE"/>
    <property type="match status" value="1"/>
</dbReference>
<feature type="domain" description="Porphobilinogen deaminase C-terminal" evidence="10">
    <location>
        <begin position="234"/>
        <end position="302"/>
    </location>
</feature>
<dbReference type="AlphaFoldDB" id="A0A1N6YBC1"/>
<comment type="miscellaneous">
    <text evidence="8">The porphobilinogen subunits are added to the dipyrromethane group.</text>
</comment>
<gene>
    <name evidence="8" type="primary">hemC</name>
    <name evidence="11" type="ORF">SAMN05421546_2446</name>
</gene>
<evidence type="ECO:0000256" key="1">
    <source>
        <dbReference type="ARBA" id="ARBA00002869"/>
    </source>
</evidence>
<evidence type="ECO:0000256" key="7">
    <source>
        <dbReference type="ARBA" id="ARBA00048169"/>
    </source>
</evidence>
<dbReference type="PANTHER" id="PTHR11557:SF0">
    <property type="entry name" value="PORPHOBILINOGEN DEAMINASE"/>
    <property type="match status" value="1"/>
</dbReference>
<dbReference type="Gene3D" id="3.30.160.40">
    <property type="entry name" value="Porphobilinogen deaminase, C-terminal domain"/>
    <property type="match status" value="1"/>
</dbReference>
<evidence type="ECO:0000256" key="5">
    <source>
        <dbReference type="ARBA" id="ARBA00022679"/>
    </source>
</evidence>
<accession>A0A1N6YBC1</accession>
<comment type="pathway">
    <text evidence="2">Porphyrin-containing compound metabolism; protoporphyrin-IX biosynthesis; coproporphyrinogen-III from 5-aminolevulinate: step 2/4.</text>
</comment>
<dbReference type="SUPFAM" id="SSF53850">
    <property type="entry name" value="Periplasmic binding protein-like II"/>
    <property type="match status" value="1"/>
</dbReference>
<dbReference type="HAMAP" id="MF_00260">
    <property type="entry name" value="Porphobil_deam"/>
    <property type="match status" value="1"/>
</dbReference>
<dbReference type="NCBIfam" id="TIGR00212">
    <property type="entry name" value="hemC"/>
    <property type="match status" value="1"/>
</dbReference>
<dbReference type="STRING" id="1604334.SAMN05421546_2446"/>
<reference evidence="12" key="1">
    <citation type="submission" date="2017-01" db="EMBL/GenBank/DDBJ databases">
        <authorList>
            <person name="Varghese N."/>
            <person name="Submissions S."/>
        </authorList>
    </citation>
    <scope>NUCLEOTIDE SEQUENCE [LARGE SCALE GENOMIC DNA]</scope>
    <source>
        <strain evidence="12">UM1</strain>
    </source>
</reference>
<comment type="function">
    <text evidence="1 8">Tetrapolymerization of the monopyrrole PBG into the hydroxymethylbilane pre-uroporphyrinogen in several discrete steps.</text>
</comment>
<dbReference type="GO" id="GO:0005737">
    <property type="term" value="C:cytoplasm"/>
    <property type="evidence" value="ECO:0007669"/>
    <property type="project" value="UniProtKB-UniRule"/>
</dbReference>
<evidence type="ECO:0000313" key="12">
    <source>
        <dbReference type="Proteomes" id="UP000241788"/>
    </source>
</evidence>
<dbReference type="InterPro" id="IPR022419">
    <property type="entry name" value="Porphobilin_deaminase_cofac_BS"/>
</dbReference>
<dbReference type="FunFam" id="3.40.190.10:FF:000004">
    <property type="entry name" value="Porphobilinogen deaminase"/>
    <property type="match status" value="1"/>
</dbReference>
<evidence type="ECO:0000256" key="8">
    <source>
        <dbReference type="HAMAP-Rule" id="MF_00260"/>
    </source>
</evidence>
<evidence type="ECO:0000256" key="4">
    <source>
        <dbReference type="ARBA" id="ARBA00011245"/>
    </source>
</evidence>
<feature type="domain" description="Porphobilinogen deaminase N-terminal" evidence="9">
    <location>
        <begin position="13"/>
        <end position="220"/>
    </location>
</feature>
<organism evidence="11 12">
    <name type="scientific">Solilutibacter tolerans</name>
    <dbReference type="NCBI Taxonomy" id="1604334"/>
    <lineage>
        <taxon>Bacteria</taxon>
        <taxon>Pseudomonadati</taxon>
        <taxon>Pseudomonadota</taxon>
        <taxon>Gammaproteobacteria</taxon>
        <taxon>Lysobacterales</taxon>
        <taxon>Lysobacteraceae</taxon>
        <taxon>Solilutibacter</taxon>
    </lineage>
</organism>
<feature type="modified residue" description="S-(dipyrrolylmethanemethyl)cysteine" evidence="8">
    <location>
        <position position="249"/>
    </location>
</feature>
<keyword evidence="6 8" id="KW-0627">Porphyrin biosynthesis</keyword>
<dbReference type="InterPro" id="IPR036803">
    <property type="entry name" value="Porphobilinogen_deaminase_C_sf"/>
</dbReference>
<evidence type="ECO:0000256" key="3">
    <source>
        <dbReference type="ARBA" id="ARBA00005638"/>
    </source>
</evidence>
<sequence>MPGSGDNGHMQTLRIATRKSPLALWQTEHVAGLLRARHPGLDIELVPLSTRGDELLDRSLAAIGGKGLFLKELELAMLRGDADCAVHSLKDVPMSLEPGFMMPAILKRADAADAFVSNDYADIASLPSGARVGTSSLRRRAQLRALRDDLVIDDLRGNVNSRLGKLDAGEYAAILLACAGLQRLGFDGRIRARLDAPAWLPAPAQGAIAIECRDDAPEMQALLAELDDADTRCRVSSERAMNRALDGSCHVPVAAFATLHGNSLHLQGLVGSASTGEQVRAEVSGPRDAAEALGQAVAEMLIAQGARDLMA</sequence>
<dbReference type="InterPro" id="IPR022418">
    <property type="entry name" value="Porphobilinogen_deaminase_C"/>
</dbReference>
<evidence type="ECO:0000313" key="11">
    <source>
        <dbReference type="EMBL" id="SIR11833.1"/>
    </source>
</evidence>
<dbReference type="EC" id="2.5.1.61" evidence="8"/>
<dbReference type="Proteomes" id="UP000241788">
    <property type="component" value="Unassembled WGS sequence"/>
</dbReference>
<comment type="catalytic activity">
    <reaction evidence="7 8">
        <text>4 porphobilinogen + H2O = hydroxymethylbilane + 4 NH4(+)</text>
        <dbReference type="Rhea" id="RHEA:13185"/>
        <dbReference type="ChEBI" id="CHEBI:15377"/>
        <dbReference type="ChEBI" id="CHEBI:28938"/>
        <dbReference type="ChEBI" id="CHEBI:57845"/>
        <dbReference type="ChEBI" id="CHEBI:58126"/>
        <dbReference type="EC" id="2.5.1.61"/>
    </reaction>
</comment>
<dbReference type="InterPro" id="IPR022417">
    <property type="entry name" value="Porphobilin_deaminase_N"/>
</dbReference>
<keyword evidence="5 8" id="KW-0808">Transferase</keyword>
<dbReference type="Pfam" id="PF03900">
    <property type="entry name" value="Porphobil_deamC"/>
    <property type="match status" value="1"/>
</dbReference>
<evidence type="ECO:0000256" key="2">
    <source>
        <dbReference type="ARBA" id="ARBA00004735"/>
    </source>
</evidence>
<evidence type="ECO:0000259" key="10">
    <source>
        <dbReference type="Pfam" id="PF03900"/>
    </source>
</evidence>
<proteinExistence type="inferred from homology"/>
<evidence type="ECO:0000256" key="6">
    <source>
        <dbReference type="ARBA" id="ARBA00023244"/>
    </source>
</evidence>
<dbReference type="Pfam" id="PF01379">
    <property type="entry name" value="Porphobil_deam"/>
    <property type="match status" value="1"/>
</dbReference>
<dbReference type="EMBL" id="FTLW01000006">
    <property type="protein sequence ID" value="SIR11833.1"/>
    <property type="molecule type" value="Genomic_DNA"/>
</dbReference>
<dbReference type="InterPro" id="IPR000860">
    <property type="entry name" value="HemC"/>
</dbReference>
<name>A0A1N6YBC1_9GAMM</name>
<evidence type="ECO:0000259" key="9">
    <source>
        <dbReference type="Pfam" id="PF01379"/>
    </source>
</evidence>
<comment type="similarity">
    <text evidence="3 8">Belongs to the HMBS family.</text>
</comment>
<dbReference type="FunFam" id="3.40.190.10:FF:000005">
    <property type="entry name" value="Porphobilinogen deaminase"/>
    <property type="match status" value="1"/>
</dbReference>
<dbReference type="PRINTS" id="PR00151">
    <property type="entry name" value="PORPHBDMNASE"/>
</dbReference>